<accession>A0A179DD32</accession>
<keyword evidence="3" id="KW-1185">Reference proteome</keyword>
<dbReference type="Gene3D" id="3.40.50.150">
    <property type="entry name" value="Vaccinia Virus protein VP39"/>
    <property type="match status" value="1"/>
</dbReference>
<reference evidence="2 3" key="2">
    <citation type="submission" date="2016-06" db="EMBL/GenBank/DDBJ databases">
        <title>Pedobacter psychrophilus sp. nov., isolated from Antarctic fragmentary rock.</title>
        <authorList>
            <person name="Svec P."/>
        </authorList>
    </citation>
    <scope>NUCLEOTIDE SEQUENCE [LARGE SCALE GENOMIC DNA]</scope>
    <source>
        <strain evidence="2 3">CCM 8644</strain>
    </source>
</reference>
<evidence type="ECO:0000313" key="3">
    <source>
        <dbReference type="Proteomes" id="UP000078459"/>
    </source>
</evidence>
<proteinExistence type="predicted"/>
<dbReference type="STRING" id="1826909.A5893_13500"/>
<dbReference type="InterPro" id="IPR006342">
    <property type="entry name" value="FkbM_mtfrase"/>
</dbReference>
<dbReference type="InterPro" id="IPR053188">
    <property type="entry name" value="FkbM_Methyltransferase"/>
</dbReference>
<dbReference type="EMBL" id="LWHJ01000030">
    <property type="protein sequence ID" value="OAQ38439.1"/>
    <property type="molecule type" value="Genomic_DNA"/>
</dbReference>
<reference evidence="2 3" key="1">
    <citation type="submission" date="2016-04" db="EMBL/GenBank/DDBJ databases">
        <authorList>
            <person name="Evans L.H."/>
            <person name="Alamgir A."/>
            <person name="Owens N."/>
            <person name="Weber N.D."/>
            <person name="Virtaneva K."/>
            <person name="Barbian K."/>
            <person name="Babar A."/>
            <person name="Rosenke K."/>
        </authorList>
    </citation>
    <scope>NUCLEOTIDE SEQUENCE [LARGE SCALE GENOMIC DNA]</scope>
    <source>
        <strain evidence="2 3">CCM 8644</strain>
    </source>
</reference>
<dbReference type="GO" id="GO:0008171">
    <property type="term" value="F:O-methyltransferase activity"/>
    <property type="evidence" value="ECO:0007669"/>
    <property type="project" value="TreeGrafter"/>
</dbReference>
<evidence type="ECO:0000313" key="2">
    <source>
        <dbReference type="EMBL" id="OAQ38439.1"/>
    </source>
</evidence>
<dbReference type="PANTHER" id="PTHR36973:SF4">
    <property type="entry name" value="NODULATION PROTEIN"/>
    <property type="match status" value="1"/>
</dbReference>
<gene>
    <name evidence="2" type="ORF">A5893_13500</name>
</gene>
<dbReference type="SUPFAM" id="SSF53335">
    <property type="entry name" value="S-adenosyl-L-methionine-dependent methyltransferases"/>
    <property type="match status" value="1"/>
</dbReference>
<dbReference type="Proteomes" id="UP000078459">
    <property type="component" value="Unassembled WGS sequence"/>
</dbReference>
<comment type="caution">
    <text evidence="2">The sequence shown here is derived from an EMBL/GenBank/DDBJ whole genome shotgun (WGS) entry which is preliminary data.</text>
</comment>
<dbReference type="Pfam" id="PF05050">
    <property type="entry name" value="Methyltransf_21"/>
    <property type="match status" value="1"/>
</dbReference>
<dbReference type="InterPro" id="IPR029063">
    <property type="entry name" value="SAM-dependent_MTases_sf"/>
</dbReference>
<protein>
    <recommendedName>
        <fullName evidence="1">Methyltransferase FkbM domain-containing protein</fullName>
    </recommendedName>
</protein>
<dbReference type="OrthoDB" id="9812600at2"/>
<feature type="domain" description="Methyltransferase FkbM" evidence="1">
    <location>
        <begin position="37"/>
        <end position="203"/>
    </location>
</feature>
<name>A0A179DD32_9SPHI</name>
<dbReference type="RefSeq" id="WP_068823210.1">
    <property type="nucleotide sequence ID" value="NZ_LWHJ01000030.1"/>
</dbReference>
<organism evidence="2 3">
    <name type="scientific">Pedobacter psychrophilus</name>
    <dbReference type="NCBI Taxonomy" id="1826909"/>
    <lineage>
        <taxon>Bacteria</taxon>
        <taxon>Pseudomonadati</taxon>
        <taxon>Bacteroidota</taxon>
        <taxon>Sphingobacteriia</taxon>
        <taxon>Sphingobacteriales</taxon>
        <taxon>Sphingobacteriaceae</taxon>
        <taxon>Pedobacter</taxon>
    </lineage>
</organism>
<dbReference type="AlphaFoldDB" id="A0A179DD32"/>
<dbReference type="PANTHER" id="PTHR36973">
    <property type="entry name" value="SLL1456 PROTEIN-RELATED"/>
    <property type="match status" value="1"/>
</dbReference>
<dbReference type="NCBIfam" id="TIGR01444">
    <property type="entry name" value="fkbM_fam"/>
    <property type="match status" value="1"/>
</dbReference>
<evidence type="ECO:0000259" key="1">
    <source>
        <dbReference type="Pfam" id="PF05050"/>
    </source>
</evidence>
<sequence length="232" mass="26377">MIKFIQDIFYKMGVIIKLVRPENNKWLQNRNLDYVLDIGANVGQYANLVHEILPTAKIISFEPIKACFDELVENTKCINVKTLNCALGDVNEQQEINISAHTPSSSLLNMADLHTEVFAGTDYVKKESITVRRLDDVFPELNISGKFMVKVDVQGFEDRVIKGGLETLKIADSVLIETSFEELYKDQLLFDGIYQLLIGIGYVFQGNYTQTFNKEDGRILYAESFFINTAKN</sequence>